<reference evidence="3 4" key="1">
    <citation type="journal article" date="2024" name="Nat. Commun.">
        <title>Phylogenomics reveals the evolutionary origins of lichenization in chlorophyte algae.</title>
        <authorList>
            <person name="Puginier C."/>
            <person name="Libourel C."/>
            <person name="Otte J."/>
            <person name="Skaloud P."/>
            <person name="Haon M."/>
            <person name="Grisel S."/>
            <person name="Petersen M."/>
            <person name="Berrin J.G."/>
            <person name="Delaux P.M."/>
            <person name="Dal Grande F."/>
            <person name="Keller J."/>
        </authorList>
    </citation>
    <scope>NUCLEOTIDE SEQUENCE [LARGE SCALE GENOMIC DNA]</scope>
    <source>
        <strain evidence="3 4">SAG 2145</strain>
    </source>
</reference>
<dbReference type="Proteomes" id="UP001438707">
    <property type="component" value="Unassembled WGS sequence"/>
</dbReference>
<protein>
    <recommendedName>
        <fullName evidence="2">Nucleotide-diphospho-sugar transferase domain-containing protein</fullName>
    </recommendedName>
</protein>
<dbReference type="InterPro" id="IPR005069">
    <property type="entry name" value="Nucl-diP-sugar_transferase"/>
</dbReference>
<feature type="compositionally biased region" description="Low complexity" evidence="1">
    <location>
        <begin position="126"/>
        <end position="152"/>
    </location>
</feature>
<evidence type="ECO:0000313" key="3">
    <source>
        <dbReference type="EMBL" id="KAK9844822.1"/>
    </source>
</evidence>
<organism evidence="3 4">
    <name type="scientific">Apatococcus lobatus</name>
    <dbReference type="NCBI Taxonomy" id="904363"/>
    <lineage>
        <taxon>Eukaryota</taxon>
        <taxon>Viridiplantae</taxon>
        <taxon>Chlorophyta</taxon>
        <taxon>core chlorophytes</taxon>
        <taxon>Trebouxiophyceae</taxon>
        <taxon>Chlorellales</taxon>
        <taxon>Chlorellaceae</taxon>
        <taxon>Apatococcus</taxon>
    </lineage>
</organism>
<feature type="compositionally biased region" description="Polar residues" evidence="1">
    <location>
        <begin position="176"/>
        <end position="193"/>
    </location>
</feature>
<dbReference type="Pfam" id="PF03407">
    <property type="entry name" value="Nucleotid_trans"/>
    <property type="match status" value="1"/>
</dbReference>
<feature type="region of interest" description="Disordered" evidence="1">
    <location>
        <begin position="115"/>
        <end position="154"/>
    </location>
</feature>
<accession>A0AAW1SG59</accession>
<dbReference type="GO" id="GO:0052636">
    <property type="term" value="F:arabinosyltransferase activity"/>
    <property type="evidence" value="ECO:0007669"/>
    <property type="project" value="TreeGrafter"/>
</dbReference>
<dbReference type="InterPro" id="IPR053250">
    <property type="entry name" value="Glycosyltransferase_77"/>
</dbReference>
<dbReference type="EMBL" id="JALJOS010000001">
    <property type="protein sequence ID" value="KAK9844822.1"/>
    <property type="molecule type" value="Genomic_DNA"/>
</dbReference>
<dbReference type="PANTHER" id="PTHR46936">
    <property type="entry name" value="ARABINOSYLTRANSFERASE XEG113"/>
    <property type="match status" value="1"/>
</dbReference>
<feature type="region of interest" description="Disordered" evidence="1">
    <location>
        <begin position="63"/>
        <end position="101"/>
    </location>
</feature>
<feature type="compositionally biased region" description="Polar residues" evidence="1">
    <location>
        <begin position="79"/>
        <end position="88"/>
    </location>
</feature>
<proteinExistence type="predicted"/>
<feature type="region of interest" description="Disordered" evidence="1">
    <location>
        <begin position="174"/>
        <end position="205"/>
    </location>
</feature>
<keyword evidence="4" id="KW-1185">Reference proteome</keyword>
<dbReference type="GO" id="GO:0005794">
    <property type="term" value="C:Golgi apparatus"/>
    <property type="evidence" value="ECO:0007669"/>
    <property type="project" value="TreeGrafter"/>
</dbReference>
<dbReference type="AlphaFoldDB" id="A0AAW1SG59"/>
<feature type="domain" description="Nucleotide-diphospho-sugar transferase" evidence="2">
    <location>
        <begin position="294"/>
        <end position="517"/>
    </location>
</feature>
<evidence type="ECO:0000259" key="2">
    <source>
        <dbReference type="Pfam" id="PF03407"/>
    </source>
</evidence>
<comment type="caution">
    <text evidence="3">The sequence shown here is derived from an EMBL/GenBank/DDBJ whole genome shotgun (WGS) entry which is preliminary data.</text>
</comment>
<dbReference type="PANTHER" id="PTHR46936:SF1">
    <property type="entry name" value="ARABINOSYLTRANSFERASE XEG113"/>
    <property type="match status" value="1"/>
</dbReference>
<gene>
    <name evidence="3" type="ORF">WJX74_007256</name>
</gene>
<name>A0AAW1SG59_9CHLO</name>
<sequence>MNSDAGLTPEQQLHRSAWSLANAVQQGKQLSQEELETVIDKFSRMLSTRSDYDKDASEFVAEQKRLELDNAPPSWLPTLMQQKPQTETKPAMPADPDDLVNTSQLSADAANLPQLGSTQALPGSPPLKLQQQQPSPSAVKHAASSANNTSAADQQDVNLLLDPTVDEAYDVASWPTLKSPSGAGQQTNDQQQPVKPEDVPATGQTSPIARHLQSTGWRPASDRNASRSIQRATQIWDGMSPGKVQYSGQPDDYVLTRGMIRKHSVDNTLMVTWANAHYLDFVLNWASHVEAANISTYLVGALDDELLEALVSRGVPTFAMNTGLSASRDLGWGSPDFFLMGREKIKLLELFTTMGFDVLLSDVDTLWMRNPIPYVQRFPEADILFASDNLKTFVEGESLEEFRLAASAGNIGILFFRASALPFVQEWNVILAEDDHYWDQNAFNDLFRRGLDFSEEHSQRLFKGYDGRLHLGALPVSLFCNGHTFFVQRLHDSLKVEPYVIHTVFQFSGTPGKRHRLREEQLWSDPPEYYDPPGGLMSFDLKVEGLLPNAAPKKYNGLLEDFEGHFTLVRSALIIAAKLNRTLIMPQLWCGADRYWAPHAGHIPPTDFPLPFPCPMDHIFDLEQMEAELPEADFGPNIRFRESSFLASPNLPPSVKGSQLTLRPCEADGGIDCADGVHTQPVVHSNTVRLQTMRSDAELAAGLQAYAGVKVLHFADVVSSLRGHANNDDAIRFQERGKIFTSIWCCVDRHPGHVWYDMFWDIEPHTDRHRRKIPGPWIPLTGP</sequence>
<dbReference type="GO" id="GO:0052325">
    <property type="term" value="P:cell wall pectin biosynthetic process"/>
    <property type="evidence" value="ECO:0007669"/>
    <property type="project" value="TreeGrafter"/>
</dbReference>
<evidence type="ECO:0000313" key="4">
    <source>
        <dbReference type="Proteomes" id="UP001438707"/>
    </source>
</evidence>
<evidence type="ECO:0000256" key="1">
    <source>
        <dbReference type="SAM" id="MobiDB-lite"/>
    </source>
</evidence>